<gene>
    <name evidence="3" type="ORF">EG328_011899</name>
</gene>
<name>A0A8H3V4G9_VENIN</name>
<feature type="compositionally biased region" description="Basic residues" evidence="1">
    <location>
        <begin position="272"/>
        <end position="297"/>
    </location>
</feature>
<feature type="compositionally biased region" description="Basic residues" evidence="1">
    <location>
        <begin position="190"/>
        <end position="215"/>
    </location>
</feature>
<feature type="compositionally biased region" description="Polar residues" evidence="1">
    <location>
        <begin position="123"/>
        <end position="138"/>
    </location>
</feature>
<evidence type="ECO:0000313" key="4">
    <source>
        <dbReference type="Proteomes" id="UP000447873"/>
    </source>
</evidence>
<keyword evidence="2" id="KW-0732">Signal</keyword>
<sequence length="481" mass="52470">MKATLISAILLTLSAVDAKKHRLCCCYGIDEDAPGKWSDKSAVCVQKPNEQIVASSKGYFIMSNQLWNYNKDKRYPLEVESKNWFYAADIDFGNDNWVGGNEASDLCNAKGYNSKCFSPGSNDYRNPGTYQKRSQNVDQDGKFVDVKGDSPILERDLVERKANGTKSTHKKGKTSSHKHSSHKNSTSHSSSHKKNSTSHSSTHKKNSTSTKHHPKPSTTAVADFIERDLMERDLMERKTNGTKSTHKKGKSSSHKSSSHKSSSHKNSTSHSSSHKKNSTSHSSTHKKNSTSTKHHSKPATTAVADFIERDLMERDLVERKANGTKSTKNHGTGHGKNTTSTHGKNTTSTHAKNTTSTKHHYTPSTTPIAHLKHVDKQTNGTHVNATKPHHASGKPWTTFSQVTKSHHHYGNGTNAALGHANATGGYAKPTGTATPSSGIVYCNQYWKAPGCVDKPDPAATPVVCGQYWKAKGCVPAKTGSS</sequence>
<feature type="compositionally biased region" description="Basic and acidic residues" evidence="1">
    <location>
        <begin position="139"/>
        <end position="162"/>
    </location>
</feature>
<feature type="chain" id="PRO_5034316011" evidence="2">
    <location>
        <begin position="19"/>
        <end position="481"/>
    </location>
</feature>
<evidence type="ECO:0000313" key="3">
    <source>
        <dbReference type="EMBL" id="KAE9980998.1"/>
    </source>
</evidence>
<evidence type="ECO:0000256" key="1">
    <source>
        <dbReference type="SAM" id="MobiDB-lite"/>
    </source>
</evidence>
<comment type="caution">
    <text evidence="3">The sequence shown here is derived from an EMBL/GenBank/DDBJ whole genome shotgun (WGS) entry which is preliminary data.</text>
</comment>
<organism evidence="3 4">
    <name type="scientific">Venturia inaequalis</name>
    <name type="common">Apple scab fungus</name>
    <dbReference type="NCBI Taxonomy" id="5025"/>
    <lineage>
        <taxon>Eukaryota</taxon>
        <taxon>Fungi</taxon>
        <taxon>Dikarya</taxon>
        <taxon>Ascomycota</taxon>
        <taxon>Pezizomycotina</taxon>
        <taxon>Dothideomycetes</taxon>
        <taxon>Pleosporomycetidae</taxon>
        <taxon>Venturiales</taxon>
        <taxon>Venturiaceae</taxon>
        <taxon>Venturia</taxon>
    </lineage>
</organism>
<feature type="compositionally biased region" description="Basic residues" evidence="1">
    <location>
        <begin position="167"/>
        <end position="182"/>
    </location>
</feature>
<accession>A0A8H3V4G9</accession>
<dbReference type="Proteomes" id="UP000447873">
    <property type="component" value="Unassembled WGS sequence"/>
</dbReference>
<protein>
    <submittedName>
        <fullName evidence="3">Uncharacterized protein</fullName>
    </submittedName>
</protein>
<dbReference type="EMBL" id="WNWS01000095">
    <property type="protein sequence ID" value="KAE9980998.1"/>
    <property type="molecule type" value="Genomic_DNA"/>
</dbReference>
<feature type="signal peptide" evidence="2">
    <location>
        <begin position="1"/>
        <end position="18"/>
    </location>
</feature>
<feature type="region of interest" description="Disordered" evidence="1">
    <location>
        <begin position="318"/>
        <end position="368"/>
    </location>
</feature>
<feature type="compositionally biased region" description="Basic residues" evidence="1">
    <location>
        <begin position="244"/>
        <end position="263"/>
    </location>
</feature>
<feature type="region of interest" description="Disordered" evidence="1">
    <location>
        <begin position="123"/>
        <end position="219"/>
    </location>
</feature>
<feature type="compositionally biased region" description="Low complexity" evidence="1">
    <location>
        <begin position="335"/>
        <end position="356"/>
    </location>
</feature>
<reference evidence="3 4" key="1">
    <citation type="submission" date="2018-12" db="EMBL/GenBank/DDBJ databases">
        <title>Venturia inaequalis Genome Resource.</title>
        <authorList>
            <person name="Lichtner F.J."/>
        </authorList>
    </citation>
    <scope>NUCLEOTIDE SEQUENCE [LARGE SCALE GENOMIC DNA]</scope>
    <source>
        <strain evidence="3 4">120213</strain>
    </source>
</reference>
<dbReference type="AlphaFoldDB" id="A0A8H3V4G9"/>
<proteinExistence type="predicted"/>
<feature type="region of interest" description="Disordered" evidence="1">
    <location>
        <begin position="236"/>
        <end position="300"/>
    </location>
</feature>
<evidence type="ECO:0000256" key="2">
    <source>
        <dbReference type="SAM" id="SignalP"/>
    </source>
</evidence>